<dbReference type="AlphaFoldDB" id="A0A0A2DIR7"/>
<dbReference type="RefSeq" id="WP_035113295.1">
    <property type="nucleotide sequence ID" value="NZ_CP047046.1"/>
</dbReference>
<keyword evidence="2" id="KW-0812">Transmembrane</keyword>
<evidence type="ECO:0000256" key="1">
    <source>
        <dbReference type="SAM" id="MobiDB-lite"/>
    </source>
</evidence>
<gene>
    <name evidence="3" type="ORF">MA47_02530</name>
</gene>
<name>A0A0A2DIR7_9CORY</name>
<reference evidence="3 4" key="1">
    <citation type="submission" date="2014-10" db="EMBL/GenBank/DDBJ databases">
        <title>Whole Genome sequence of Corynebacterium auriscanis strain CIP 106629.</title>
        <authorList>
            <person name="Hassan S.S."/>
            <person name="Jamal S.B."/>
            <person name="Tiwari S."/>
            <person name="Oliveira L.D.C."/>
            <person name="Souza F."/>
            <person name="Mariano D.C."/>
            <person name="Almeida S."/>
            <person name="Dorella F."/>
            <person name="Pereira F."/>
            <person name="Carvalho A."/>
            <person name="Leal C.A."/>
            <person name="Soares S.D.C."/>
            <person name="Figueiredo H.C."/>
            <person name="Silva A."/>
            <person name="Azevedo V.A."/>
        </authorList>
    </citation>
    <scope>NUCLEOTIDE SEQUENCE [LARGE SCALE GENOMIC DNA]</scope>
    <source>
        <strain evidence="3 4">CIP 106629</strain>
    </source>
</reference>
<dbReference type="Proteomes" id="UP000030145">
    <property type="component" value="Unassembled WGS sequence"/>
</dbReference>
<accession>A0A0A2DIR7</accession>
<feature type="compositionally biased region" description="Basic and acidic residues" evidence="1">
    <location>
        <begin position="62"/>
        <end position="75"/>
    </location>
</feature>
<comment type="caution">
    <text evidence="3">The sequence shown here is derived from an EMBL/GenBank/DDBJ whole genome shotgun (WGS) entry which is preliminary data.</text>
</comment>
<evidence type="ECO:0000313" key="4">
    <source>
        <dbReference type="Proteomes" id="UP000030145"/>
    </source>
</evidence>
<dbReference type="GeneID" id="300552423"/>
<organism evidence="3 4">
    <name type="scientific">Corynebacterium auriscanis</name>
    <dbReference type="NCBI Taxonomy" id="99807"/>
    <lineage>
        <taxon>Bacteria</taxon>
        <taxon>Bacillati</taxon>
        <taxon>Actinomycetota</taxon>
        <taxon>Actinomycetes</taxon>
        <taxon>Mycobacteriales</taxon>
        <taxon>Corynebacteriaceae</taxon>
        <taxon>Corynebacterium</taxon>
    </lineage>
</organism>
<sequence length="75" mass="8257">MSALWGWLFNAPVWIQTPLVVVFLLALSAALAFLVLKLLEVVVPTSSEERDMLAQPVEDPQTDGHRDSPKNVDAV</sequence>
<evidence type="ECO:0000256" key="2">
    <source>
        <dbReference type="SAM" id="Phobius"/>
    </source>
</evidence>
<protein>
    <submittedName>
        <fullName evidence="3">Uncharacterized protein</fullName>
    </submittedName>
</protein>
<feature type="transmembrane region" description="Helical" evidence="2">
    <location>
        <begin position="20"/>
        <end position="43"/>
    </location>
</feature>
<keyword evidence="4" id="KW-1185">Reference proteome</keyword>
<feature type="region of interest" description="Disordered" evidence="1">
    <location>
        <begin position="46"/>
        <end position="75"/>
    </location>
</feature>
<dbReference type="EMBL" id="JRVJ01000003">
    <property type="protein sequence ID" value="KGM19090.1"/>
    <property type="molecule type" value="Genomic_DNA"/>
</dbReference>
<keyword evidence="2" id="KW-0472">Membrane</keyword>
<proteinExistence type="predicted"/>
<evidence type="ECO:0000313" key="3">
    <source>
        <dbReference type="EMBL" id="KGM19090.1"/>
    </source>
</evidence>
<keyword evidence="2" id="KW-1133">Transmembrane helix</keyword>